<dbReference type="AlphaFoldDB" id="A0A402B7H0"/>
<gene>
    <name evidence="2" type="ORF">KDA_27340</name>
</gene>
<evidence type="ECO:0000256" key="1">
    <source>
        <dbReference type="SAM" id="MobiDB-lite"/>
    </source>
</evidence>
<dbReference type="Proteomes" id="UP000287171">
    <property type="component" value="Unassembled WGS sequence"/>
</dbReference>
<comment type="caution">
    <text evidence="2">The sequence shown here is derived from an EMBL/GenBank/DDBJ whole genome shotgun (WGS) entry which is preliminary data.</text>
</comment>
<reference evidence="3" key="1">
    <citation type="submission" date="2018-12" db="EMBL/GenBank/DDBJ databases">
        <title>Tengunoibacter tsumagoiensis gen. nov., sp. nov., Dictyobacter kobayashii sp. nov., D. alpinus sp. nov., and D. joshuensis sp. nov. and description of Dictyobacteraceae fam. nov. within the order Ktedonobacterales isolated from Tengu-no-mugimeshi.</title>
        <authorList>
            <person name="Wang C.M."/>
            <person name="Zheng Y."/>
            <person name="Sakai Y."/>
            <person name="Toyoda A."/>
            <person name="Minakuchi Y."/>
            <person name="Abe K."/>
            <person name="Yokota A."/>
            <person name="Yabe S."/>
        </authorList>
    </citation>
    <scope>NUCLEOTIDE SEQUENCE [LARGE SCALE GENOMIC DNA]</scope>
    <source>
        <strain evidence="3">Uno16</strain>
    </source>
</reference>
<feature type="region of interest" description="Disordered" evidence="1">
    <location>
        <begin position="183"/>
        <end position="203"/>
    </location>
</feature>
<accession>A0A402B7H0</accession>
<dbReference type="EMBL" id="BIFT01000001">
    <property type="protein sequence ID" value="GCE27250.1"/>
    <property type="molecule type" value="Genomic_DNA"/>
</dbReference>
<feature type="compositionally biased region" description="Basic and acidic residues" evidence="1">
    <location>
        <begin position="187"/>
        <end position="203"/>
    </location>
</feature>
<evidence type="ECO:0000313" key="2">
    <source>
        <dbReference type="EMBL" id="GCE27250.1"/>
    </source>
</evidence>
<keyword evidence="3" id="KW-1185">Reference proteome</keyword>
<name>A0A402B7H0_9CHLR</name>
<organism evidence="2 3">
    <name type="scientific">Dictyobacter alpinus</name>
    <dbReference type="NCBI Taxonomy" id="2014873"/>
    <lineage>
        <taxon>Bacteria</taxon>
        <taxon>Bacillati</taxon>
        <taxon>Chloroflexota</taxon>
        <taxon>Ktedonobacteria</taxon>
        <taxon>Ktedonobacterales</taxon>
        <taxon>Dictyobacteraceae</taxon>
        <taxon>Dictyobacter</taxon>
    </lineage>
</organism>
<evidence type="ECO:0000313" key="3">
    <source>
        <dbReference type="Proteomes" id="UP000287171"/>
    </source>
</evidence>
<sequence>MFIKRVKPFLMALGISVISLGVSAGLALPAGAHRADIVAPTVVLSGTGALCPNMMTIATLLPGDALEGTVVVTSTGGPSTTNISDTNTGLSREFFGLTPQPFSILNNTATVDTIRACDRLAPLTAIIHANLIRAGSTSGNNVGTINIKVNASAINNNNSTNNITLLTKLYNLLYGMNKQHHYKHHKHYDDQDSHDNHNRHNNQ</sequence>
<dbReference type="RefSeq" id="WP_126627618.1">
    <property type="nucleotide sequence ID" value="NZ_BIFT01000001.1"/>
</dbReference>
<protein>
    <submittedName>
        <fullName evidence="2">Uncharacterized protein</fullName>
    </submittedName>
</protein>
<proteinExistence type="predicted"/>